<organism evidence="5 6">
    <name type="scientific">Colwellia echini</name>
    <dbReference type="NCBI Taxonomy" id="1982103"/>
    <lineage>
        <taxon>Bacteria</taxon>
        <taxon>Pseudomonadati</taxon>
        <taxon>Pseudomonadota</taxon>
        <taxon>Gammaproteobacteria</taxon>
        <taxon>Alteromonadales</taxon>
        <taxon>Colwelliaceae</taxon>
        <taxon>Colwellia</taxon>
    </lineage>
</organism>
<proteinExistence type="predicted"/>
<evidence type="ECO:0000313" key="5">
    <source>
        <dbReference type="EMBL" id="TYK66528.1"/>
    </source>
</evidence>
<comment type="caution">
    <text evidence="5">The sequence shown here is derived from an EMBL/GenBank/DDBJ whole genome shotgun (WGS) entry which is preliminary data.</text>
</comment>
<dbReference type="InterPro" id="IPR011042">
    <property type="entry name" value="6-blade_b-propeller_TolB-like"/>
</dbReference>
<dbReference type="SMART" id="SM00862">
    <property type="entry name" value="Trans_reg_C"/>
    <property type="match status" value="1"/>
</dbReference>
<evidence type="ECO:0000313" key="6">
    <source>
        <dbReference type="Proteomes" id="UP000815846"/>
    </source>
</evidence>
<evidence type="ECO:0000256" key="1">
    <source>
        <dbReference type="ARBA" id="ARBA00023125"/>
    </source>
</evidence>
<dbReference type="PROSITE" id="PS51755">
    <property type="entry name" value="OMPR_PHOB"/>
    <property type="match status" value="1"/>
</dbReference>
<evidence type="ECO:0000256" key="3">
    <source>
        <dbReference type="SAM" id="Phobius"/>
    </source>
</evidence>
<dbReference type="Gene3D" id="2.120.10.30">
    <property type="entry name" value="TolB, C-terminal domain"/>
    <property type="match status" value="1"/>
</dbReference>
<feature type="domain" description="OmpR/PhoB-type" evidence="4">
    <location>
        <begin position="6"/>
        <end position="104"/>
    </location>
</feature>
<keyword evidence="3" id="KW-0812">Transmembrane</keyword>
<protein>
    <recommendedName>
        <fullName evidence="4">OmpR/PhoB-type domain-containing protein</fullName>
    </recommendedName>
</protein>
<reference evidence="5 6" key="1">
    <citation type="submission" date="2019-08" db="EMBL/GenBank/DDBJ databases">
        <title>Microbe sample from Colwellia echini.</title>
        <authorList>
            <person name="Christiansen L."/>
            <person name="Pathiraja D."/>
            <person name="Schultz-Johansen M."/>
            <person name="Choi I.-G."/>
            <person name="Stougaard P."/>
        </authorList>
    </citation>
    <scope>NUCLEOTIDE SEQUENCE [LARGE SCALE GENOMIC DNA]</scope>
    <source>
        <strain evidence="5 6">A3</strain>
    </source>
</reference>
<dbReference type="InterPro" id="IPR016032">
    <property type="entry name" value="Sig_transdc_resp-reg_C-effctor"/>
</dbReference>
<keyword evidence="3" id="KW-0472">Membrane</keyword>
<evidence type="ECO:0000256" key="2">
    <source>
        <dbReference type="PROSITE-ProRule" id="PRU01091"/>
    </source>
</evidence>
<keyword evidence="6" id="KW-1185">Reference proteome</keyword>
<name>A0ABY3MZ71_9GAMM</name>
<dbReference type="SUPFAM" id="SSF69304">
    <property type="entry name" value="Tricorn protease N-terminal domain"/>
    <property type="match status" value="1"/>
</dbReference>
<dbReference type="Pfam" id="PF00486">
    <property type="entry name" value="Trans_reg_C"/>
    <property type="match status" value="1"/>
</dbReference>
<dbReference type="InterPro" id="IPR036388">
    <property type="entry name" value="WH-like_DNA-bd_sf"/>
</dbReference>
<accession>A0ABY3MZ71</accession>
<dbReference type="EMBL" id="PJAI02000003">
    <property type="protein sequence ID" value="TYK66528.1"/>
    <property type="molecule type" value="Genomic_DNA"/>
</dbReference>
<dbReference type="InterPro" id="IPR001867">
    <property type="entry name" value="OmpR/PhoB-type_DNA-bd"/>
</dbReference>
<dbReference type="Proteomes" id="UP000815846">
    <property type="component" value="Unassembled WGS sequence"/>
</dbReference>
<dbReference type="Gene3D" id="1.10.10.10">
    <property type="entry name" value="Winged helix-like DNA-binding domain superfamily/Winged helix DNA-binding domain"/>
    <property type="match status" value="1"/>
</dbReference>
<evidence type="ECO:0000259" key="4">
    <source>
        <dbReference type="PROSITE" id="PS51755"/>
    </source>
</evidence>
<gene>
    <name evidence="5" type="ORF">CWS31_004090</name>
</gene>
<dbReference type="SUPFAM" id="SSF46894">
    <property type="entry name" value="C-terminal effector domain of the bipartite response regulators"/>
    <property type="match status" value="1"/>
</dbReference>
<keyword evidence="1 2" id="KW-0238">DNA-binding</keyword>
<feature type="DNA-binding region" description="OmpR/PhoB-type" evidence="2">
    <location>
        <begin position="6"/>
        <end position="104"/>
    </location>
</feature>
<feature type="transmembrane region" description="Helical" evidence="3">
    <location>
        <begin position="133"/>
        <end position="155"/>
    </location>
</feature>
<dbReference type="RefSeq" id="WP_101344609.1">
    <property type="nucleotide sequence ID" value="NZ_PJAI02000003.1"/>
</dbReference>
<sequence length="503" mass="56231">MTEATNDDFMVGSILISPQHNTMTLGEHTCRLQPKAMAVLDYLAKHQTRVINNEELLEQIWQGRVVTYNSIQKSMNALRSAFAELDSDKEYIVYFSKQGYQLVVPSVIVDKNSRSSNDSAVNNSVVTTSGNKFTVIGVALVLSVLAMSMAFYMLYSPATMDILKTEISQTVFSQVKPFVSNTGRERLIEPHVYSERVAFVRDAELDENKERQSQLFIQGTKGTQWQIGTARGNFIALAWSPSGRNLVAVDAHHKNNVIAEQQDKANYYSFHIYTLDFKAEKIIEKNLLSHWQGNVSSVSWWDEGTLIFTGSESKNFPNELYGYGIAEQNLSNLTQYLTEDTIEAITEEDLQLVAVNNKKAAILSVGSGSSSDLGESGGYLLFLDEQQQVISRWPLPFKVLSMSWYADKDAVLLLSENNELSILYTDGRLDLINYYPKIKSPMRLVRSTEQGDLVLTIAGENPEQSDNSDQELNNLSVAEMSVNRLIENGGGVLYSASQIGKNL</sequence>
<keyword evidence="3" id="KW-1133">Transmembrane helix</keyword>